<dbReference type="EMBL" id="BOMQ01000070">
    <property type="protein sequence ID" value="GIE52511.1"/>
    <property type="molecule type" value="Genomic_DNA"/>
</dbReference>
<feature type="region of interest" description="Disordered" evidence="1">
    <location>
        <begin position="138"/>
        <end position="162"/>
    </location>
</feature>
<name>A0A919JL07_9ACTN</name>
<organism evidence="2 3">
    <name type="scientific">Actinoplanes nipponensis</name>
    <dbReference type="NCBI Taxonomy" id="135950"/>
    <lineage>
        <taxon>Bacteria</taxon>
        <taxon>Bacillati</taxon>
        <taxon>Actinomycetota</taxon>
        <taxon>Actinomycetes</taxon>
        <taxon>Micromonosporales</taxon>
        <taxon>Micromonosporaceae</taxon>
        <taxon>Actinoplanes</taxon>
    </lineage>
</organism>
<gene>
    <name evidence="2" type="ORF">Ani05nite_60450</name>
</gene>
<sequence>MGRHTFGGRVAVDRAGVAAHTSAARRTVNLWHRNRATTGFPDGFTDDSGREWFWLDQITAFHTAHQKAKLAELTTIDRSGDPDELVGSGEAAKILRYGSYRNLPDQLRDQPDDIEILSDGRLRRRWYRRTVWAIADARTGRQSTGRTPGTTNSVRKPHPYADDPRLQTAAELLAEAREAGRDRRGLGVELARRLGTSQRTAQRLLTVAESDQPS</sequence>
<accession>A0A919JL07</accession>
<comment type="caution">
    <text evidence="2">The sequence shown here is derived from an EMBL/GenBank/DDBJ whole genome shotgun (WGS) entry which is preliminary data.</text>
</comment>
<dbReference type="Proteomes" id="UP000647172">
    <property type="component" value="Unassembled WGS sequence"/>
</dbReference>
<proteinExistence type="predicted"/>
<reference evidence="2" key="1">
    <citation type="submission" date="2021-01" db="EMBL/GenBank/DDBJ databases">
        <title>Whole genome shotgun sequence of Actinoplanes nipponensis NBRC 14063.</title>
        <authorList>
            <person name="Komaki H."/>
            <person name="Tamura T."/>
        </authorList>
    </citation>
    <scope>NUCLEOTIDE SEQUENCE</scope>
    <source>
        <strain evidence="2">NBRC 14063</strain>
    </source>
</reference>
<dbReference type="RefSeq" id="WP_377880244.1">
    <property type="nucleotide sequence ID" value="NZ_BAAAYJ010000087.1"/>
</dbReference>
<keyword evidence="3" id="KW-1185">Reference proteome</keyword>
<evidence type="ECO:0000256" key="1">
    <source>
        <dbReference type="SAM" id="MobiDB-lite"/>
    </source>
</evidence>
<feature type="compositionally biased region" description="Polar residues" evidence="1">
    <location>
        <begin position="140"/>
        <end position="154"/>
    </location>
</feature>
<protein>
    <submittedName>
        <fullName evidence="2">Uncharacterized protein</fullName>
    </submittedName>
</protein>
<evidence type="ECO:0000313" key="3">
    <source>
        <dbReference type="Proteomes" id="UP000647172"/>
    </source>
</evidence>
<dbReference type="AlphaFoldDB" id="A0A919JL07"/>
<evidence type="ECO:0000313" key="2">
    <source>
        <dbReference type="EMBL" id="GIE52511.1"/>
    </source>
</evidence>